<dbReference type="RefSeq" id="WP_253758965.1">
    <property type="nucleotide sequence ID" value="NZ_JAMZDZ010000001.1"/>
</dbReference>
<evidence type="ECO:0000259" key="1">
    <source>
        <dbReference type="Pfam" id="PF04480"/>
    </source>
</evidence>
<feature type="domain" description="DUF559" evidence="1">
    <location>
        <begin position="105"/>
        <end position="153"/>
    </location>
</feature>
<accession>A0ABV8LEB4</accession>
<organism evidence="2 3">
    <name type="scientific">Hamadaea flava</name>
    <dbReference type="NCBI Taxonomy" id="1742688"/>
    <lineage>
        <taxon>Bacteria</taxon>
        <taxon>Bacillati</taxon>
        <taxon>Actinomycetota</taxon>
        <taxon>Actinomycetes</taxon>
        <taxon>Micromonosporales</taxon>
        <taxon>Micromonosporaceae</taxon>
        <taxon>Hamadaea</taxon>
    </lineage>
</organism>
<keyword evidence="2" id="KW-0255">Endonuclease</keyword>
<dbReference type="EMBL" id="JBHSAY010000003">
    <property type="protein sequence ID" value="MFC4129212.1"/>
    <property type="molecule type" value="Genomic_DNA"/>
</dbReference>
<reference evidence="3" key="1">
    <citation type="journal article" date="2019" name="Int. J. Syst. Evol. Microbiol.">
        <title>The Global Catalogue of Microorganisms (GCM) 10K type strain sequencing project: providing services to taxonomists for standard genome sequencing and annotation.</title>
        <authorList>
            <consortium name="The Broad Institute Genomics Platform"/>
            <consortium name="The Broad Institute Genome Sequencing Center for Infectious Disease"/>
            <person name="Wu L."/>
            <person name="Ma J."/>
        </authorList>
    </citation>
    <scope>NUCLEOTIDE SEQUENCE [LARGE SCALE GENOMIC DNA]</scope>
    <source>
        <strain evidence="3">CGMCC 4.7289</strain>
    </source>
</reference>
<name>A0ABV8LEB4_9ACTN</name>
<protein>
    <submittedName>
        <fullName evidence="2">Endonuclease domain-containing protein</fullName>
    </submittedName>
</protein>
<comment type="caution">
    <text evidence="2">The sequence shown here is derived from an EMBL/GenBank/DDBJ whole genome shotgun (WGS) entry which is preliminary data.</text>
</comment>
<keyword evidence="2" id="KW-0378">Hydrolase</keyword>
<gene>
    <name evidence="2" type="ORF">ACFOZ4_01135</name>
</gene>
<sequence length="168" mass="18753">MLTTTVVRTLADLLLHVDRMSAVSALDSALFQGLVTPAELDSVEGLIRGRRNAVVSRTWLGLADGRAESPLETRGRLVCVDARVAPDSLQAEIRRADGTVVARADMLWSKSRLIGEADGAEFHDRPDALYRDRERQNELVALGYTVIRFTWQDTLDPERLPAIIRRFL</sequence>
<dbReference type="InterPro" id="IPR011335">
    <property type="entry name" value="Restrct_endonuc-II-like"/>
</dbReference>
<dbReference type="Proteomes" id="UP001595816">
    <property type="component" value="Unassembled WGS sequence"/>
</dbReference>
<keyword evidence="2" id="KW-0540">Nuclease</keyword>
<dbReference type="SUPFAM" id="SSF52980">
    <property type="entry name" value="Restriction endonuclease-like"/>
    <property type="match status" value="1"/>
</dbReference>
<evidence type="ECO:0000313" key="3">
    <source>
        <dbReference type="Proteomes" id="UP001595816"/>
    </source>
</evidence>
<proteinExistence type="predicted"/>
<evidence type="ECO:0000313" key="2">
    <source>
        <dbReference type="EMBL" id="MFC4129212.1"/>
    </source>
</evidence>
<dbReference type="Gene3D" id="3.40.960.10">
    <property type="entry name" value="VSR Endonuclease"/>
    <property type="match status" value="1"/>
</dbReference>
<dbReference type="Pfam" id="PF04480">
    <property type="entry name" value="DUF559"/>
    <property type="match status" value="1"/>
</dbReference>
<dbReference type="GO" id="GO:0004519">
    <property type="term" value="F:endonuclease activity"/>
    <property type="evidence" value="ECO:0007669"/>
    <property type="project" value="UniProtKB-KW"/>
</dbReference>
<dbReference type="InterPro" id="IPR007569">
    <property type="entry name" value="DUF559"/>
</dbReference>
<keyword evidence="3" id="KW-1185">Reference proteome</keyword>